<name>A0A2P2N9T4_RHIMU</name>
<evidence type="ECO:0000313" key="1">
    <source>
        <dbReference type="EMBL" id="MBX39150.1"/>
    </source>
</evidence>
<organism evidence="1">
    <name type="scientific">Rhizophora mucronata</name>
    <name type="common">Asiatic mangrove</name>
    <dbReference type="NCBI Taxonomy" id="61149"/>
    <lineage>
        <taxon>Eukaryota</taxon>
        <taxon>Viridiplantae</taxon>
        <taxon>Streptophyta</taxon>
        <taxon>Embryophyta</taxon>
        <taxon>Tracheophyta</taxon>
        <taxon>Spermatophyta</taxon>
        <taxon>Magnoliopsida</taxon>
        <taxon>eudicotyledons</taxon>
        <taxon>Gunneridae</taxon>
        <taxon>Pentapetalae</taxon>
        <taxon>rosids</taxon>
        <taxon>fabids</taxon>
        <taxon>Malpighiales</taxon>
        <taxon>Rhizophoraceae</taxon>
        <taxon>Rhizophora</taxon>
    </lineage>
</organism>
<proteinExistence type="predicted"/>
<sequence>MAEHSLAFVAPLNLKLCSFSVIHCFKILALSKHSIFPSLLDDEVDRQDPLVLVNKSNAGD</sequence>
<dbReference type="AlphaFoldDB" id="A0A2P2N9T4"/>
<protein>
    <submittedName>
        <fullName evidence="1">Uncharacterized protein</fullName>
    </submittedName>
</protein>
<reference evidence="1" key="1">
    <citation type="submission" date="2018-02" db="EMBL/GenBank/DDBJ databases">
        <title>Rhizophora mucronata_Transcriptome.</title>
        <authorList>
            <person name="Meera S.P."/>
            <person name="Sreeshan A."/>
            <person name="Augustine A."/>
        </authorList>
    </citation>
    <scope>NUCLEOTIDE SEQUENCE</scope>
    <source>
        <tissue evidence="1">Leaf</tissue>
    </source>
</reference>
<accession>A0A2P2N9T4</accession>
<dbReference type="EMBL" id="GGEC01058666">
    <property type="protein sequence ID" value="MBX39150.1"/>
    <property type="molecule type" value="Transcribed_RNA"/>
</dbReference>